<dbReference type="SUPFAM" id="SSF51197">
    <property type="entry name" value="Clavaminate synthase-like"/>
    <property type="match status" value="1"/>
</dbReference>
<name>A0A5B2TKV9_9PROT</name>
<gene>
    <name evidence="2" type="ORF">F0Q34_01200</name>
</gene>
<sequence>MTESAAPRRIAPQTGPHFWSGAALSPADWMMPLGAEDAAEIEAALDASGDSMPRLGPLLGRVAERLSHGQGFCLLRGLPQQADAEALLALLGSRLGRLGGPVMEVAPSGGPFQAPACDILLLLCREGCNTTLFSAAALHNAVLKANRAALEALCQPGKGGTPVFAVHQGVFAARLEGDLPPPLRSAAEAPELALNIMLHPGDVLCVNPFLVWANPTPGFTALPVIMEPTRLQGPFAPVAAAPE</sequence>
<dbReference type="EMBL" id="VUKA01000001">
    <property type="protein sequence ID" value="KAA2214380.1"/>
    <property type="molecule type" value="Genomic_DNA"/>
</dbReference>
<dbReference type="InterPro" id="IPR042098">
    <property type="entry name" value="TauD-like_sf"/>
</dbReference>
<evidence type="ECO:0000256" key="1">
    <source>
        <dbReference type="ARBA" id="ARBA00023002"/>
    </source>
</evidence>
<keyword evidence="3" id="KW-1185">Reference proteome</keyword>
<proteinExistence type="predicted"/>
<organism evidence="2 3">
    <name type="scientific">Teichococcus oryzae</name>
    <dbReference type="NCBI Taxonomy" id="1608942"/>
    <lineage>
        <taxon>Bacteria</taxon>
        <taxon>Pseudomonadati</taxon>
        <taxon>Pseudomonadota</taxon>
        <taxon>Alphaproteobacteria</taxon>
        <taxon>Acetobacterales</taxon>
        <taxon>Roseomonadaceae</taxon>
        <taxon>Roseomonas</taxon>
    </lineage>
</organism>
<dbReference type="OrthoDB" id="7267715at2"/>
<dbReference type="Gene3D" id="3.60.130.10">
    <property type="entry name" value="Clavaminate synthase-like"/>
    <property type="match status" value="1"/>
</dbReference>
<keyword evidence="1" id="KW-0560">Oxidoreductase</keyword>
<dbReference type="RefSeq" id="WP_149810317.1">
    <property type="nucleotide sequence ID" value="NZ_VUKA01000001.1"/>
</dbReference>
<protein>
    <submittedName>
        <fullName evidence="2">Uncharacterized protein</fullName>
    </submittedName>
</protein>
<reference evidence="2 3" key="1">
    <citation type="journal article" date="2015" name="Int. J. Syst. Evol. Microbiol.">
        <title>Roseomonas oryzae sp. nov., isolated from paddy rhizosphere soil.</title>
        <authorList>
            <person name="Ramaprasad E.V."/>
            <person name="Sasikala Ch."/>
            <person name="Ramana Ch.V."/>
        </authorList>
    </citation>
    <scope>NUCLEOTIDE SEQUENCE [LARGE SCALE GENOMIC DNA]</scope>
    <source>
        <strain evidence="2 3">KCTC 42542</strain>
    </source>
</reference>
<dbReference type="AlphaFoldDB" id="A0A5B2TKV9"/>
<evidence type="ECO:0000313" key="2">
    <source>
        <dbReference type="EMBL" id="KAA2214380.1"/>
    </source>
</evidence>
<dbReference type="GO" id="GO:0016706">
    <property type="term" value="F:2-oxoglutarate-dependent dioxygenase activity"/>
    <property type="evidence" value="ECO:0007669"/>
    <property type="project" value="UniProtKB-ARBA"/>
</dbReference>
<accession>A0A5B2TKV9</accession>
<evidence type="ECO:0000313" key="3">
    <source>
        <dbReference type="Proteomes" id="UP000322110"/>
    </source>
</evidence>
<dbReference type="Proteomes" id="UP000322110">
    <property type="component" value="Unassembled WGS sequence"/>
</dbReference>
<comment type="caution">
    <text evidence="2">The sequence shown here is derived from an EMBL/GenBank/DDBJ whole genome shotgun (WGS) entry which is preliminary data.</text>
</comment>